<protein>
    <submittedName>
        <fullName evidence="1">Uncharacterized protein</fullName>
    </submittedName>
</protein>
<dbReference type="AlphaFoldDB" id="A0A1J7BEB5"/>
<name>A0A1J7BEB5_9ACTN</name>
<dbReference type="RefSeq" id="WP_071657048.1">
    <property type="nucleotide sequence ID" value="NZ_MLCF01000067.1"/>
</dbReference>
<reference evidence="1 2" key="1">
    <citation type="submission" date="2016-10" db="EMBL/GenBank/DDBJ databases">
        <title>Genome sequence of Streptomyces gilvigriseus MUSC 26.</title>
        <authorList>
            <person name="Lee L.-H."/>
            <person name="Ser H.-L."/>
        </authorList>
    </citation>
    <scope>NUCLEOTIDE SEQUENCE [LARGE SCALE GENOMIC DNA]</scope>
    <source>
        <strain evidence="1 2">MUSC 26</strain>
    </source>
</reference>
<comment type="caution">
    <text evidence="1">The sequence shown here is derived from an EMBL/GenBank/DDBJ whole genome shotgun (WGS) entry which is preliminary data.</text>
</comment>
<gene>
    <name evidence="1" type="ORF">BIV57_13350</name>
</gene>
<dbReference type="Proteomes" id="UP000243342">
    <property type="component" value="Unassembled WGS sequence"/>
</dbReference>
<organism evidence="1 2">
    <name type="scientific">Mangrovactinospora gilvigrisea</name>
    <dbReference type="NCBI Taxonomy" id="1428644"/>
    <lineage>
        <taxon>Bacteria</taxon>
        <taxon>Bacillati</taxon>
        <taxon>Actinomycetota</taxon>
        <taxon>Actinomycetes</taxon>
        <taxon>Kitasatosporales</taxon>
        <taxon>Streptomycetaceae</taxon>
        <taxon>Mangrovactinospora</taxon>
    </lineage>
</organism>
<sequence length="67" mass="7435">MRNKIKAVFRRVIDARRDEHEAAVPDPASVAAQETHKPGLRSSIARGLAEGAAREAVREIIELFWGN</sequence>
<proteinExistence type="predicted"/>
<evidence type="ECO:0000313" key="2">
    <source>
        <dbReference type="Proteomes" id="UP000243342"/>
    </source>
</evidence>
<evidence type="ECO:0000313" key="1">
    <source>
        <dbReference type="EMBL" id="OIV36974.1"/>
    </source>
</evidence>
<accession>A0A1J7BEB5</accession>
<keyword evidence="2" id="KW-1185">Reference proteome</keyword>
<dbReference type="EMBL" id="MLCF01000067">
    <property type="protein sequence ID" value="OIV36974.1"/>
    <property type="molecule type" value="Genomic_DNA"/>
</dbReference>